<proteinExistence type="predicted"/>
<sequence>MSSPITIRVARFVAVGALAAWSFGAQAGELSTEQGSAKTVIGFADLDLSKEADARELYSRLQRASSHVCDGYSEVRDLRTKQLYDACYQDTLARAVEDVGHAAVKAAFAADNRIRVAKRDGKGLRRS</sequence>
<reference evidence="2 3" key="1">
    <citation type="journal article" date="2021" name="Int. J. Syst. Evol. Microbiol.">
        <title>Steroidobacter gossypii sp. nov., isolated from soil of cotton cropping field.</title>
        <authorList>
            <person name="Huang R."/>
            <person name="Yang S."/>
            <person name="Zhen C."/>
            <person name="Liu W."/>
        </authorList>
    </citation>
    <scope>NUCLEOTIDE SEQUENCE [LARGE SCALE GENOMIC DNA]</scope>
    <source>
        <strain evidence="2 3">S1-65</strain>
    </source>
</reference>
<dbReference type="InterPro" id="IPR030972">
    <property type="entry name" value="UrcA_uranyl"/>
</dbReference>
<feature type="signal peptide" evidence="1">
    <location>
        <begin position="1"/>
        <end position="27"/>
    </location>
</feature>
<dbReference type="RefSeq" id="WP_203165985.1">
    <property type="nucleotide sequence ID" value="NZ_JAEVLS010000001.1"/>
</dbReference>
<feature type="chain" id="PRO_5045048190" evidence="1">
    <location>
        <begin position="28"/>
        <end position="127"/>
    </location>
</feature>
<organism evidence="2 3">
    <name type="scientific">Steroidobacter gossypii</name>
    <dbReference type="NCBI Taxonomy" id="2805490"/>
    <lineage>
        <taxon>Bacteria</taxon>
        <taxon>Pseudomonadati</taxon>
        <taxon>Pseudomonadota</taxon>
        <taxon>Gammaproteobacteria</taxon>
        <taxon>Steroidobacterales</taxon>
        <taxon>Steroidobacteraceae</taxon>
        <taxon>Steroidobacter</taxon>
    </lineage>
</organism>
<dbReference type="NCBIfam" id="TIGR04433">
    <property type="entry name" value="UrcA_uranyl"/>
    <property type="match status" value="1"/>
</dbReference>
<accession>A0ABS1WSV3</accession>
<protein>
    <submittedName>
        <fullName evidence="2">UrcA family protein</fullName>
    </submittedName>
</protein>
<comment type="caution">
    <text evidence="2">The sequence shown here is derived from an EMBL/GenBank/DDBJ whole genome shotgun (WGS) entry which is preliminary data.</text>
</comment>
<keyword evidence="3" id="KW-1185">Reference proteome</keyword>
<evidence type="ECO:0000256" key="1">
    <source>
        <dbReference type="SAM" id="SignalP"/>
    </source>
</evidence>
<keyword evidence="1" id="KW-0732">Signal</keyword>
<evidence type="ECO:0000313" key="2">
    <source>
        <dbReference type="EMBL" id="MBM0104039.1"/>
    </source>
</evidence>
<gene>
    <name evidence="2" type="ORF">JM946_04755</name>
</gene>
<dbReference type="EMBL" id="JAEVLS010000001">
    <property type="protein sequence ID" value="MBM0104039.1"/>
    <property type="molecule type" value="Genomic_DNA"/>
</dbReference>
<dbReference type="Proteomes" id="UP000661077">
    <property type="component" value="Unassembled WGS sequence"/>
</dbReference>
<evidence type="ECO:0000313" key="3">
    <source>
        <dbReference type="Proteomes" id="UP000661077"/>
    </source>
</evidence>
<name>A0ABS1WSV3_9GAMM</name>